<keyword evidence="4" id="KW-1185">Reference proteome</keyword>
<dbReference type="AlphaFoldDB" id="A0A1M7TUW9"/>
<accession>A0A1M7TUW9</accession>
<feature type="region of interest" description="Disordered" evidence="1">
    <location>
        <begin position="45"/>
        <end position="66"/>
    </location>
</feature>
<dbReference type="Proteomes" id="UP000184440">
    <property type="component" value="Unassembled WGS sequence"/>
</dbReference>
<feature type="transmembrane region" description="Helical" evidence="2">
    <location>
        <begin position="80"/>
        <end position="101"/>
    </location>
</feature>
<name>A0A1M7TUW9_9ACTN</name>
<dbReference type="EMBL" id="FRCS01000007">
    <property type="protein sequence ID" value="SHN74496.1"/>
    <property type="molecule type" value="Genomic_DNA"/>
</dbReference>
<dbReference type="RefSeq" id="WP_073259907.1">
    <property type="nucleotide sequence ID" value="NZ_FRCS01000007.1"/>
</dbReference>
<dbReference type="STRING" id="134849.SAMN05443668_10792"/>
<evidence type="ECO:0000313" key="4">
    <source>
        <dbReference type="Proteomes" id="UP000184440"/>
    </source>
</evidence>
<feature type="compositionally biased region" description="Low complexity" evidence="1">
    <location>
        <begin position="45"/>
        <end position="60"/>
    </location>
</feature>
<reference evidence="3 4" key="1">
    <citation type="submission" date="2016-11" db="EMBL/GenBank/DDBJ databases">
        <authorList>
            <person name="Jaros S."/>
            <person name="Januszkiewicz K."/>
            <person name="Wedrychowicz H."/>
        </authorList>
    </citation>
    <scope>NUCLEOTIDE SEQUENCE [LARGE SCALE GENOMIC DNA]</scope>
    <source>
        <strain evidence="3 4">DSM 46144</strain>
    </source>
</reference>
<protein>
    <submittedName>
        <fullName evidence="3">Uncharacterized protein</fullName>
    </submittedName>
</protein>
<dbReference type="InterPro" id="IPR036259">
    <property type="entry name" value="MFS_trans_sf"/>
</dbReference>
<feature type="transmembrane region" description="Helical" evidence="2">
    <location>
        <begin position="15"/>
        <end position="37"/>
    </location>
</feature>
<evidence type="ECO:0000256" key="2">
    <source>
        <dbReference type="SAM" id="Phobius"/>
    </source>
</evidence>
<keyword evidence="2" id="KW-0812">Transmembrane</keyword>
<dbReference type="Gene3D" id="1.20.1250.20">
    <property type="entry name" value="MFS general substrate transporter like domains"/>
    <property type="match status" value="1"/>
</dbReference>
<sequence>MAENKAATNPRRGRLMLVVLLAVGMFAAVGSLAAAYVSGDDRQPAATATATASASPTASPMTSEEARAEFYRQHPRATGWWQWVLIGGLVALLAVIGWLLFTRPRPENRKT</sequence>
<evidence type="ECO:0000256" key="1">
    <source>
        <dbReference type="SAM" id="MobiDB-lite"/>
    </source>
</evidence>
<keyword evidence="2" id="KW-1133">Transmembrane helix</keyword>
<evidence type="ECO:0000313" key="3">
    <source>
        <dbReference type="EMBL" id="SHN74496.1"/>
    </source>
</evidence>
<proteinExistence type="predicted"/>
<keyword evidence="2" id="KW-0472">Membrane</keyword>
<organism evidence="3 4">
    <name type="scientific">Cryptosporangium aurantiacum</name>
    <dbReference type="NCBI Taxonomy" id="134849"/>
    <lineage>
        <taxon>Bacteria</taxon>
        <taxon>Bacillati</taxon>
        <taxon>Actinomycetota</taxon>
        <taxon>Actinomycetes</taxon>
        <taxon>Cryptosporangiales</taxon>
        <taxon>Cryptosporangiaceae</taxon>
        <taxon>Cryptosporangium</taxon>
    </lineage>
</organism>
<gene>
    <name evidence="3" type="ORF">SAMN05443668_10792</name>
</gene>